<keyword evidence="4" id="KW-1185">Reference proteome</keyword>
<proteinExistence type="predicted"/>
<accession>A0A1C3YC84</accession>
<evidence type="ECO:0000313" key="4">
    <source>
        <dbReference type="Proteomes" id="UP000524492"/>
    </source>
</evidence>
<evidence type="ECO:0000313" key="3">
    <source>
        <dbReference type="Proteomes" id="UP000198723"/>
    </source>
</evidence>
<reference evidence="2 3" key="1">
    <citation type="submission" date="2016-08" db="EMBL/GenBank/DDBJ databases">
        <authorList>
            <person name="Seilhamer J.J."/>
        </authorList>
    </citation>
    <scope>NUCLEOTIDE SEQUENCE [LARGE SCALE GENOMIC DNA]</scope>
    <source>
        <strain evidence="2 3">HBR26</strain>
    </source>
</reference>
<evidence type="ECO:0000313" key="2">
    <source>
        <dbReference type="EMBL" id="SCB62053.1"/>
    </source>
</evidence>
<dbReference type="EMBL" id="JACIFV010000011">
    <property type="protein sequence ID" value="MBB4193263.1"/>
    <property type="molecule type" value="Genomic_DNA"/>
</dbReference>
<dbReference type="Proteomes" id="UP000524492">
    <property type="component" value="Unassembled WGS sequence"/>
</dbReference>
<dbReference type="EMBL" id="FMAJ01000030">
    <property type="protein sequence ID" value="SCB62053.1"/>
    <property type="molecule type" value="Genomic_DNA"/>
</dbReference>
<name>A0A1C3YC84_9HYPH</name>
<sequence length="57" mass="6198">MCQSRIENPQTPRAQCSATTRALDPQGIDSTLFEVAKDSVCFALVWGPLAARSRCPC</sequence>
<protein>
    <submittedName>
        <fullName evidence="2">Uncharacterized protein</fullName>
    </submittedName>
</protein>
<evidence type="ECO:0000313" key="1">
    <source>
        <dbReference type="EMBL" id="MBB4193263.1"/>
    </source>
</evidence>
<dbReference type="Proteomes" id="UP000198723">
    <property type="component" value="Unassembled WGS sequence"/>
</dbReference>
<reference evidence="1 4" key="2">
    <citation type="submission" date="2020-08" db="EMBL/GenBank/DDBJ databases">
        <title>Genomic Encyclopedia of Type Strains, Phase IV (KMG-V): Genome sequencing to study the core and pangenomes of soil and plant-associated prokaryotes.</title>
        <authorList>
            <person name="Whitman W."/>
        </authorList>
    </citation>
    <scope>NUCLEOTIDE SEQUENCE [LARGE SCALE GENOMIC DNA]</scope>
    <source>
        <strain evidence="1 4">SEMIA 4074</strain>
    </source>
</reference>
<gene>
    <name evidence="2" type="ORF">GA0061105_13030</name>
    <name evidence="1" type="ORF">GGD53_003427</name>
</gene>
<organism evidence="2 3">
    <name type="scientific">Rhizobium aethiopicum</name>
    <dbReference type="NCBI Taxonomy" id="1138170"/>
    <lineage>
        <taxon>Bacteria</taxon>
        <taxon>Pseudomonadati</taxon>
        <taxon>Pseudomonadota</taxon>
        <taxon>Alphaproteobacteria</taxon>
        <taxon>Hyphomicrobiales</taxon>
        <taxon>Rhizobiaceae</taxon>
        <taxon>Rhizobium/Agrobacterium group</taxon>
        <taxon>Rhizobium</taxon>
    </lineage>
</organism>
<dbReference type="AlphaFoldDB" id="A0A1C3YC84"/>